<keyword evidence="2" id="KW-0808">Transferase</keyword>
<dbReference type="GO" id="GO:0032259">
    <property type="term" value="P:methylation"/>
    <property type="evidence" value="ECO:0007669"/>
    <property type="project" value="UniProtKB-KW"/>
</dbReference>
<sequence length="276" mass="30685">MPDTFTHSSDLLDHNRAAWDALARQQCEWSQPVSTDIIEQARRGEWQIHLTPGKLPDSWLPNVQGKRILCLASAGGQQAPVLAAAGAEVTVYDLSQEQLNKDRFVAQRDNLTLTFVQGDMRDLSRFADESFDYIIHPISNQYVPDIRPVWRGCYRVLARGGKLLSSFFNPVVFIGDRAANYAEQGVIRPRFSLPYSDVNDLTADELAAKQARGEAFVFGHSLAEQIGGQLEAGFVLAGFYEDKQPNPRFLIDQFMPTFIATCAIKYGLAAVGETGE</sequence>
<dbReference type="CDD" id="cd02440">
    <property type="entry name" value="AdoMet_MTases"/>
    <property type="match status" value="1"/>
</dbReference>
<dbReference type="GO" id="GO:0008757">
    <property type="term" value="F:S-adenosylmethionine-dependent methyltransferase activity"/>
    <property type="evidence" value="ECO:0007669"/>
    <property type="project" value="InterPro"/>
</dbReference>
<dbReference type="InterPro" id="IPR029063">
    <property type="entry name" value="SAM-dependent_MTases_sf"/>
</dbReference>
<dbReference type="AlphaFoldDB" id="A0AAN0S666"/>
<evidence type="ECO:0000259" key="1">
    <source>
        <dbReference type="Pfam" id="PF08241"/>
    </source>
</evidence>
<evidence type="ECO:0000313" key="2">
    <source>
        <dbReference type="EMBL" id="AIR61939.1"/>
    </source>
</evidence>
<accession>A0AAN0S666</accession>
<reference evidence="2 3" key="1">
    <citation type="submission" date="2014-09" db="EMBL/GenBank/DDBJ databases">
        <authorList>
            <person name="Chan K.-G."/>
        </authorList>
    </citation>
    <scope>NUCLEOTIDE SEQUENCE [LARGE SCALE GENOMIC DNA]</scope>
    <source>
        <strain evidence="2 3">M006</strain>
    </source>
</reference>
<dbReference type="RefSeq" id="WP_039292570.1">
    <property type="nucleotide sequence ID" value="NZ_CP009458.1"/>
</dbReference>
<dbReference type="EMBL" id="CP009458">
    <property type="protein sequence ID" value="AIR61939.1"/>
    <property type="molecule type" value="Genomic_DNA"/>
</dbReference>
<dbReference type="InterPro" id="IPR013216">
    <property type="entry name" value="Methyltransf_11"/>
</dbReference>
<dbReference type="Proteomes" id="UP000029516">
    <property type="component" value="Chromosome"/>
</dbReference>
<proteinExistence type="predicted"/>
<gene>
    <name evidence="2" type="ORF">LH23_15155</name>
</gene>
<keyword evidence="2" id="KW-0489">Methyltransferase</keyword>
<organism evidence="2 3">
    <name type="scientific">Cedecea neteri</name>
    <dbReference type="NCBI Taxonomy" id="158822"/>
    <lineage>
        <taxon>Bacteria</taxon>
        <taxon>Pseudomonadati</taxon>
        <taxon>Pseudomonadota</taxon>
        <taxon>Gammaproteobacteria</taxon>
        <taxon>Enterobacterales</taxon>
        <taxon>Enterobacteriaceae</taxon>
        <taxon>Cedecea</taxon>
    </lineage>
</organism>
<dbReference type="KEGG" id="cem:LH23_15155"/>
<protein>
    <submittedName>
        <fullName evidence="2">Methyltransferase</fullName>
    </submittedName>
</protein>
<dbReference type="Pfam" id="PF08241">
    <property type="entry name" value="Methyltransf_11"/>
    <property type="match status" value="1"/>
</dbReference>
<feature type="domain" description="Methyltransferase type 11" evidence="1">
    <location>
        <begin position="70"/>
        <end position="164"/>
    </location>
</feature>
<name>A0AAN0S666_9ENTR</name>
<evidence type="ECO:0000313" key="3">
    <source>
        <dbReference type="Proteomes" id="UP000029516"/>
    </source>
</evidence>
<dbReference type="SUPFAM" id="SSF53335">
    <property type="entry name" value="S-adenosyl-L-methionine-dependent methyltransferases"/>
    <property type="match status" value="1"/>
</dbReference>
<dbReference type="Gene3D" id="3.40.50.150">
    <property type="entry name" value="Vaccinia Virus protein VP39"/>
    <property type="match status" value="1"/>
</dbReference>